<dbReference type="EMBL" id="KJ865410">
    <property type="protein sequence ID" value="AIG90156.1"/>
    <property type="molecule type" value="Genomic_DNA"/>
</dbReference>
<dbReference type="RefSeq" id="YP_009049798.1">
    <property type="nucleotide sequence ID" value="NC_024624.1"/>
</dbReference>
<sequence>MRTMLVIMKLVDQLPSDLIQSFLSLWSRCYRATELSLSVSWLCTSPLQPLTLPVDSCWTISSTIQVPAKKMLSLRHRCQISTSSLVFLFYLENRKKGKEISE</sequence>
<geneLocation type="mitochondrion" evidence="1"/>
<dbReference type="AlphaFoldDB" id="A0A075VSH7"/>
<gene>
    <name evidence="1" type="primary">orf102j</name>
</gene>
<dbReference type="KEGG" id="cann:19989141"/>
<reference evidence="1" key="1">
    <citation type="journal article" date="2014" name="BMC Genomics">
        <title>Extensive structural variations between mitochondrial genomes of CMS and normal peppers (Capsicum annuum L.) revealed by complete nucleotide sequencing.</title>
        <authorList>
            <person name="Jo Y.D."/>
            <person name="Choi Y."/>
            <person name="Kim D.H."/>
            <person name="Kim B.D."/>
            <person name="Kang B.C."/>
        </authorList>
    </citation>
    <scope>NUCLEOTIDE SEQUENCE</scope>
</reference>
<protein>
    <submittedName>
        <fullName evidence="1">Uncharacterized protein</fullName>
    </submittedName>
</protein>
<proteinExistence type="predicted"/>
<organism evidence="1">
    <name type="scientific">Capsicum annuum</name>
    <name type="common">Capsicum pepper</name>
    <dbReference type="NCBI Taxonomy" id="4072"/>
    <lineage>
        <taxon>Eukaryota</taxon>
        <taxon>Viridiplantae</taxon>
        <taxon>Streptophyta</taxon>
        <taxon>Embryophyta</taxon>
        <taxon>Tracheophyta</taxon>
        <taxon>Spermatophyta</taxon>
        <taxon>Magnoliopsida</taxon>
        <taxon>eudicotyledons</taxon>
        <taxon>Gunneridae</taxon>
        <taxon>Pentapetalae</taxon>
        <taxon>asterids</taxon>
        <taxon>lamiids</taxon>
        <taxon>Solanales</taxon>
        <taxon>Solanaceae</taxon>
        <taxon>Solanoideae</taxon>
        <taxon>Capsiceae</taxon>
        <taxon>Capsicum</taxon>
    </lineage>
</organism>
<evidence type="ECO:0000313" key="1">
    <source>
        <dbReference type="EMBL" id="AIG89823.1"/>
    </source>
</evidence>
<name>A0A075VSH7_CAPAN</name>
<dbReference type="EMBL" id="KJ865409">
    <property type="protein sequence ID" value="AIG89823.1"/>
    <property type="molecule type" value="Genomic_DNA"/>
</dbReference>
<accession>A0A075VSH7</accession>
<reference evidence="2" key="2">
    <citation type="submission" date="2014-05" db="EMBL/GenBank/DDBJ databases">
        <title>Capsicum annuum strain Jeju mitochondrial DNA, complete genome.</title>
        <authorList>
            <person name="Jo Y.D."/>
            <person name="Choi Y."/>
            <person name="Kim D.-H."/>
            <person name="Kim B.-D."/>
            <person name="Kang B.-C."/>
        </authorList>
    </citation>
    <scope>NUCLEOTIDE SEQUENCE</scope>
</reference>
<keyword evidence="1" id="KW-0496">Mitochondrion</keyword>
<accession>A0A1U8QD47</accession>
<evidence type="ECO:0000313" key="2">
    <source>
        <dbReference type="EMBL" id="AIG90156.1"/>
    </source>
</evidence>
<dbReference type="GeneID" id="19989141"/>